<evidence type="ECO:0000313" key="1">
    <source>
        <dbReference type="EMBL" id="CAE7460918.1"/>
    </source>
</evidence>
<dbReference type="EMBL" id="CAJNJA010020504">
    <property type="protein sequence ID" value="CAE7460918.1"/>
    <property type="molecule type" value="Genomic_DNA"/>
</dbReference>
<protein>
    <submittedName>
        <fullName evidence="1">Uncharacterized protein</fullName>
    </submittedName>
</protein>
<name>A0A812RZ55_9DINO</name>
<proteinExistence type="predicted"/>
<dbReference type="AlphaFoldDB" id="A0A812RZ55"/>
<comment type="caution">
    <text evidence="1">The sequence shown here is derived from an EMBL/GenBank/DDBJ whole genome shotgun (WGS) entry which is preliminary data.</text>
</comment>
<organism evidence="1 2">
    <name type="scientific">Symbiodinium necroappetens</name>
    <dbReference type="NCBI Taxonomy" id="1628268"/>
    <lineage>
        <taxon>Eukaryota</taxon>
        <taxon>Sar</taxon>
        <taxon>Alveolata</taxon>
        <taxon>Dinophyceae</taxon>
        <taxon>Suessiales</taxon>
        <taxon>Symbiodiniaceae</taxon>
        <taxon>Symbiodinium</taxon>
    </lineage>
</organism>
<dbReference type="Proteomes" id="UP000601435">
    <property type="component" value="Unassembled WGS sequence"/>
</dbReference>
<feature type="non-terminal residue" evidence="1">
    <location>
        <position position="77"/>
    </location>
</feature>
<reference evidence="1" key="1">
    <citation type="submission" date="2021-02" db="EMBL/GenBank/DDBJ databases">
        <authorList>
            <person name="Dougan E. K."/>
            <person name="Rhodes N."/>
            <person name="Thang M."/>
            <person name="Chan C."/>
        </authorList>
    </citation>
    <scope>NUCLEOTIDE SEQUENCE</scope>
</reference>
<keyword evidence="2" id="KW-1185">Reference proteome</keyword>
<evidence type="ECO:0000313" key="2">
    <source>
        <dbReference type="Proteomes" id="UP000601435"/>
    </source>
</evidence>
<dbReference type="OrthoDB" id="415950at2759"/>
<gene>
    <name evidence="1" type="ORF">SNEC2469_LOCUS12890</name>
</gene>
<sequence length="77" mass="8733">MWACGTAGYKHEAFLRGAARVAKRTVEDFSSQHQSNFLWACARLNFKDDVQLLRCLADAAIRKMHEGSPQHLSNIAW</sequence>
<accession>A0A812RZ55</accession>